<keyword evidence="3" id="KW-1185">Reference proteome</keyword>
<accession>A0AAN6RYV3</accession>
<organism evidence="2 3">
    <name type="scientific">Diplogelasinospora grovesii</name>
    <dbReference type="NCBI Taxonomy" id="303347"/>
    <lineage>
        <taxon>Eukaryota</taxon>
        <taxon>Fungi</taxon>
        <taxon>Dikarya</taxon>
        <taxon>Ascomycota</taxon>
        <taxon>Pezizomycotina</taxon>
        <taxon>Sordariomycetes</taxon>
        <taxon>Sordariomycetidae</taxon>
        <taxon>Sordariales</taxon>
        <taxon>Diplogelasinosporaceae</taxon>
        <taxon>Diplogelasinospora</taxon>
    </lineage>
</organism>
<dbReference type="EMBL" id="MU854011">
    <property type="protein sequence ID" value="KAK3934250.1"/>
    <property type="molecule type" value="Genomic_DNA"/>
</dbReference>
<feature type="transmembrane region" description="Helical" evidence="1">
    <location>
        <begin position="6"/>
        <end position="27"/>
    </location>
</feature>
<evidence type="ECO:0000313" key="3">
    <source>
        <dbReference type="Proteomes" id="UP001303473"/>
    </source>
</evidence>
<proteinExistence type="predicted"/>
<comment type="caution">
    <text evidence="2">The sequence shown here is derived from an EMBL/GenBank/DDBJ whole genome shotgun (WGS) entry which is preliminary data.</text>
</comment>
<evidence type="ECO:0000256" key="1">
    <source>
        <dbReference type="SAM" id="Phobius"/>
    </source>
</evidence>
<keyword evidence="1" id="KW-0472">Membrane</keyword>
<dbReference type="AlphaFoldDB" id="A0AAN6RYV3"/>
<dbReference type="Proteomes" id="UP001303473">
    <property type="component" value="Unassembled WGS sequence"/>
</dbReference>
<protein>
    <submittedName>
        <fullName evidence="2">Uncharacterized protein</fullName>
    </submittedName>
</protein>
<sequence length="59" mass="6198">MGGFTIGGIGNRALVIAEGLLIAIGAVETRALLCTEPRCNALMVVHLYGAVTVVWIYLP</sequence>
<evidence type="ECO:0000313" key="2">
    <source>
        <dbReference type="EMBL" id="KAK3934250.1"/>
    </source>
</evidence>
<keyword evidence="1" id="KW-0812">Transmembrane</keyword>
<name>A0AAN6RYV3_9PEZI</name>
<keyword evidence="1" id="KW-1133">Transmembrane helix</keyword>
<gene>
    <name evidence="2" type="ORF">QBC46DRAFT_400339</name>
</gene>
<feature type="transmembrane region" description="Helical" evidence="1">
    <location>
        <begin position="39"/>
        <end position="58"/>
    </location>
</feature>
<reference evidence="3" key="1">
    <citation type="journal article" date="2023" name="Mol. Phylogenet. Evol.">
        <title>Genome-scale phylogeny and comparative genomics of the fungal order Sordariales.</title>
        <authorList>
            <person name="Hensen N."/>
            <person name="Bonometti L."/>
            <person name="Westerberg I."/>
            <person name="Brannstrom I.O."/>
            <person name="Guillou S."/>
            <person name="Cros-Aarteil S."/>
            <person name="Calhoun S."/>
            <person name="Haridas S."/>
            <person name="Kuo A."/>
            <person name="Mondo S."/>
            <person name="Pangilinan J."/>
            <person name="Riley R."/>
            <person name="LaButti K."/>
            <person name="Andreopoulos B."/>
            <person name="Lipzen A."/>
            <person name="Chen C."/>
            <person name="Yan M."/>
            <person name="Daum C."/>
            <person name="Ng V."/>
            <person name="Clum A."/>
            <person name="Steindorff A."/>
            <person name="Ohm R.A."/>
            <person name="Martin F."/>
            <person name="Silar P."/>
            <person name="Natvig D.O."/>
            <person name="Lalanne C."/>
            <person name="Gautier V."/>
            <person name="Ament-Velasquez S.L."/>
            <person name="Kruys A."/>
            <person name="Hutchinson M.I."/>
            <person name="Powell A.J."/>
            <person name="Barry K."/>
            <person name="Miller A.N."/>
            <person name="Grigoriev I.V."/>
            <person name="Debuchy R."/>
            <person name="Gladieux P."/>
            <person name="Hiltunen Thoren M."/>
            <person name="Johannesson H."/>
        </authorList>
    </citation>
    <scope>NUCLEOTIDE SEQUENCE [LARGE SCALE GENOMIC DNA]</scope>
    <source>
        <strain evidence="3">CBS 340.73</strain>
    </source>
</reference>